<feature type="domain" description="LRRK2 ARM repeat" evidence="4">
    <location>
        <begin position="66"/>
        <end position="465"/>
    </location>
</feature>
<dbReference type="SUPFAM" id="SSF48371">
    <property type="entry name" value="ARM repeat"/>
    <property type="match status" value="2"/>
</dbReference>
<accession>A0A6T6BZK6</accession>
<evidence type="ECO:0000256" key="1">
    <source>
        <dbReference type="ARBA" id="ARBA00022737"/>
    </source>
</evidence>
<gene>
    <name evidence="5" type="ORF">CCAE0312_LOCUS5003</name>
    <name evidence="6" type="ORF">CCAE0312_LOCUS5004</name>
</gene>
<dbReference type="EMBL" id="HBGH01009086">
    <property type="protein sequence ID" value="CAD9232918.1"/>
    <property type="molecule type" value="Transcribed_RNA"/>
</dbReference>
<dbReference type="AlphaFoldDB" id="A0A6T6BZK6"/>
<protein>
    <recommendedName>
        <fullName evidence="4">LRRK2 ARM repeat domain-containing protein</fullName>
    </recommendedName>
</protein>
<feature type="repeat" description="ARM" evidence="2">
    <location>
        <begin position="165"/>
        <end position="209"/>
    </location>
</feature>
<evidence type="ECO:0000313" key="6">
    <source>
        <dbReference type="EMBL" id="CAD9232919.1"/>
    </source>
</evidence>
<sequence length="589" mass="65284">MWDESSTFEVEVSDVSPAVAALLTSSPVDDGDQRLQLKRWSTKAGLTTEDDLEKAVVDITDRKDPADVSRVARQVVRMMDHESASELVQRRCLRVIRLLSVLNPDPESDDLHQDISSAVADVAAEEVVELMKNNPDDQNLNELGVMALLDMTFTETGRLKILQAGGDRALANVLNRFNSHEVIRYHALQTLSNLSYGDEDNKNHIREAGGIDAIIMCMSMNRDHLESQVQAMRAIRNLSFRAAQNQEYAGSKGAVQAIIRAALLFPEAETAQGEVCAALANMSMLAIRNRKLIVDLGGVQTVLRAMRRFSGEHTFQEWGASVLGHLAEESEEVREMIGDEEGIDVIVKGMIQHKQVPKVLEKGSVALKNLLKCDINRDKIYYCGGLDDLLELLKSVVKNHRACIAVLESLSAAVKDMPDNRTAVGAYGGARHMIMALKTHPRNMDVQISGMAALLALIKDDHSNQRMALTSGLRNVVMIAMKNFPSHTEIRRLGVALIGQLGPVNPPGVDIDFVEEEFIRRSLDGQPRNTDVSSLQSGGRRPTREMNMRRSTSMKDTSSIELSENKGRLLLLNRLRWNRARGSTRPNRA</sequence>
<reference evidence="5" key="1">
    <citation type="submission" date="2021-01" db="EMBL/GenBank/DDBJ databases">
        <authorList>
            <person name="Corre E."/>
            <person name="Pelletier E."/>
            <person name="Niang G."/>
            <person name="Scheremetjew M."/>
            <person name="Finn R."/>
            <person name="Kale V."/>
            <person name="Holt S."/>
            <person name="Cochrane G."/>
            <person name="Meng A."/>
            <person name="Brown T."/>
            <person name="Cohen L."/>
        </authorList>
    </citation>
    <scope>NUCLEOTIDE SEQUENCE</scope>
    <source>
        <strain evidence="5">SAG 36.94</strain>
    </source>
</reference>
<dbReference type="Pfam" id="PF23744">
    <property type="entry name" value="ARM_LRRK2"/>
    <property type="match status" value="1"/>
</dbReference>
<dbReference type="PANTHER" id="PTHR22895:SF0">
    <property type="entry name" value="ARMADILLO REPEAT-CONTAINING PROTEIN 6"/>
    <property type="match status" value="1"/>
</dbReference>
<dbReference type="Gene3D" id="1.25.10.10">
    <property type="entry name" value="Leucine-rich Repeat Variant"/>
    <property type="match status" value="2"/>
</dbReference>
<evidence type="ECO:0000313" key="5">
    <source>
        <dbReference type="EMBL" id="CAD9232918.1"/>
    </source>
</evidence>
<dbReference type="PANTHER" id="PTHR22895">
    <property type="entry name" value="ARMADILLO REPEAT-CONTAINING PROTEIN 6"/>
    <property type="match status" value="1"/>
</dbReference>
<feature type="repeat" description="ARM" evidence="2">
    <location>
        <begin position="209"/>
        <end position="253"/>
    </location>
</feature>
<evidence type="ECO:0000256" key="3">
    <source>
        <dbReference type="SAM" id="MobiDB-lite"/>
    </source>
</evidence>
<organism evidence="5">
    <name type="scientific">Compsopogon caeruleus</name>
    <dbReference type="NCBI Taxonomy" id="31354"/>
    <lineage>
        <taxon>Eukaryota</taxon>
        <taxon>Rhodophyta</taxon>
        <taxon>Compsopogonophyceae</taxon>
        <taxon>Compsopogonales</taxon>
        <taxon>Compsopogonaceae</taxon>
        <taxon>Compsopogon</taxon>
    </lineage>
</organism>
<dbReference type="InterPro" id="IPR000225">
    <property type="entry name" value="Armadillo"/>
</dbReference>
<feature type="compositionally biased region" description="Polar residues" evidence="3">
    <location>
        <begin position="527"/>
        <end position="537"/>
    </location>
</feature>
<proteinExistence type="predicted"/>
<dbReference type="InterPro" id="IPR016024">
    <property type="entry name" value="ARM-type_fold"/>
</dbReference>
<dbReference type="InterPro" id="IPR011989">
    <property type="entry name" value="ARM-like"/>
</dbReference>
<evidence type="ECO:0000256" key="2">
    <source>
        <dbReference type="PROSITE-ProRule" id="PRU00259"/>
    </source>
</evidence>
<keyword evidence="1" id="KW-0677">Repeat</keyword>
<dbReference type="SMART" id="SM00185">
    <property type="entry name" value="ARM"/>
    <property type="match status" value="6"/>
</dbReference>
<dbReference type="EMBL" id="HBGH01009087">
    <property type="protein sequence ID" value="CAD9232919.1"/>
    <property type="molecule type" value="Transcribed_RNA"/>
</dbReference>
<feature type="region of interest" description="Disordered" evidence="3">
    <location>
        <begin position="522"/>
        <end position="560"/>
    </location>
</feature>
<evidence type="ECO:0000259" key="4">
    <source>
        <dbReference type="Pfam" id="PF23744"/>
    </source>
</evidence>
<dbReference type="InterPro" id="IPR056597">
    <property type="entry name" value="ARM_LRRK2"/>
</dbReference>
<name>A0A6T6BZK6_9RHOD</name>
<dbReference type="PROSITE" id="PS50176">
    <property type="entry name" value="ARM_REPEAT"/>
    <property type="match status" value="2"/>
</dbReference>
<feature type="compositionally biased region" description="Polar residues" evidence="3">
    <location>
        <begin position="549"/>
        <end position="560"/>
    </location>
</feature>